<evidence type="ECO:0000313" key="4">
    <source>
        <dbReference type="EMBL" id="VVC97121.1"/>
    </source>
</evidence>
<dbReference type="PANTHER" id="PTHR16266:SF17">
    <property type="entry name" value="BRWD3"/>
    <property type="match status" value="1"/>
</dbReference>
<dbReference type="CDD" id="cd05529">
    <property type="entry name" value="Bromo_WDR9_I_like"/>
    <property type="match status" value="1"/>
</dbReference>
<dbReference type="PANTHER" id="PTHR16266">
    <property type="entry name" value="WD REPEAT DOMAIN 9"/>
    <property type="match status" value="1"/>
</dbReference>
<dbReference type="GO" id="GO:0007010">
    <property type="term" value="P:cytoskeleton organization"/>
    <property type="evidence" value="ECO:0007669"/>
    <property type="project" value="TreeGrafter"/>
</dbReference>
<dbReference type="EMBL" id="FZQP02003035">
    <property type="protein sequence ID" value="VVC97121.1"/>
    <property type="molecule type" value="Genomic_DNA"/>
</dbReference>
<keyword evidence="5" id="KW-1185">Reference proteome</keyword>
<dbReference type="GO" id="GO:0005634">
    <property type="term" value="C:nucleus"/>
    <property type="evidence" value="ECO:0007669"/>
    <property type="project" value="TreeGrafter"/>
</dbReference>
<dbReference type="Gene3D" id="1.20.920.10">
    <property type="entry name" value="Bromodomain-like"/>
    <property type="match status" value="1"/>
</dbReference>
<name>A0A5E4QIK0_9NEOP</name>
<feature type="domain" description="Bromo" evidence="3">
    <location>
        <begin position="1"/>
        <end position="71"/>
    </location>
</feature>
<evidence type="ECO:0000256" key="1">
    <source>
        <dbReference type="ARBA" id="ARBA00023117"/>
    </source>
</evidence>
<dbReference type="Proteomes" id="UP000324832">
    <property type="component" value="Unassembled WGS sequence"/>
</dbReference>
<dbReference type="Pfam" id="PF00439">
    <property type="entry name" value="Bromodomain"/>
    <property type="match status" value="1"/>
</dbReference>
<dbReference type="InterPro" id="IPR036427">
    <property type="entry name" value="Bromodomain-like_sf"/>
</dbReference>
<accession>A0A5E4QIK0</accession>
<dbReference type="SMART" id="SM00297">
    <property type="entry name" value="BROMO"/>
    <property type="match status" value="1"/>
</dbReference>
<evidence type="ECO:0000313" key="5">
    <source>
        <dbReference type="Proteomes" id="UP000324832"/>
    </source>
</evidence>
<gene>
    <name evidence="4" type="ORF">LSINAPIS_LOCUS8487</name>
</gene>
<protein>
    <recommendedName>
        <fullName evidence="3">Bromo domain-containing protein</fullName>
    </recommendedName>
</protein>
<dbReference type="SUPFAM" id="SSF47370">
    <property type="entry name" value="Bromodomain"/>
    <property type="match status" value="1"/>
</dbReference>
<reference evidence="4 5" key="1">
    <citation type="submission" date="2017-07" db="EMBL/GenBank/DDBJ databases">
        <authorList>
            <person name="Talla V."/>
            <person name="Backstrom N."/>
        </authorList>
    </citation>
    <scope>NUCLEOTIDE SEQUENCE [LARGE SCALE GENOMIC DNA]</scope>
</reference>
<dbReference type="PROSITE" id="PS50014">
    <property type="entry name" value="BROMODOMAIN_2"/>
    <property type="match status" value="1"/>
</dbReference>
<evidence type="ECO:0000259" key="3">
    <source>
        <dbReference type="PROSITE" id="PS50014"/>
    </source>
</evidence>
<sequence>MTLAVAEPFVAPVDLQQYPSYAMVVPYPVDLATIRARFENQFYRRPAAAQFDARYLASNAEQFNEPHSPIVRRARLVTDLLLSIIRRGEQIPRTGCGIPLLRRRALAGEAATQT</sequence>
<proteinExistence type="predicted"/>
<organism evidence="4 5">
    <name type="scientific">Leptidea sinapis</name>
    <dbReference type="NCBI Taxonomy" id="189913"/>
    <lineage>
        <taxon>Eukaryota</taxon>
        <taxon>Metazoa</taxon>
        <taxon>Ecdysozoa</taxon>
        <taxon>Arthropoda</taxon>
        <taxon>Hexapoda</taxon>
        <taxon>Insecta</taxon>
        <taxon>Pterygota</taxon>
        <taxon>Neoptera</taxon>
        <taxon>Endopterygota</taxon>
        <taxon>Lepidoptera</taxon>
        <taxon>Glossata</taxon>
        <taxon>Ditrysia</taxon>
        <taxon>Papilionoidea</taxon>
        <taxon>Pieridae</taxon>
        <taxon>Dismorphiinae</taxon>
        <taxon>Leptidea</taxon>
    </lineage>
</organism>
<dbReference type="GO" id="GO:0006357">
    <property type="term" value="P:regulation of transcription by RNA polymerase II"/>
    <property type="evidence" value="ECO:0007669"/>
    <property type="project" value="TreeGrafter"/>
</dbReference>
<dbReference type="PRINTS" id="PR00503">
    <property type="entry name" value="BROMODOMAIN"/>
</dbReference>
<dbReference type="InterPro" id="IPR001487">
    <property type="entry name" value="Bromodomain"/>
</dbReference>
<dbReference type="GO" id="GO:0008360">
    <property type="term" value="P:regulation of cell shape"/>
    <property type="evidence" value="ECO:0007669"/>
    <property type="project" value="TreeGrafter"/>
</dbReference>
<dbReference type="InterPro" id="IPR052060">
    <property type="entry name" value="Bromo_WD_repeat"/>
</dbReference>
<dbReference type="AlphaFoldDB" id="A0A5E4QIK0"/>
<evidence type="ECO:0000256" key="2">
    <source>
        <dbReference type="PROSITE-ProRule" id="PRU00035"/>
    </source>
</evidence>
<dbReference type="FunFam" id="1.20.920.10:FF:000066">
    <property type="entry name" value="Transcription initiation factor TFIID subunit 1"/>
    <property type="match status" value="1"/>
</dbReference>
<keyword evidence="1 2" id="KW-0103">Bromodomain</keyword>